<comment type="caution">
    <text evidence="1">The sequence shown here is derived from an EMBL/GenBank/DDBJ whole genome shotgun (WGS) entry which is preliminary data.</text>
</comment>
<organism evidence="1 2">
    <name type="scientific">Metarhizobium album</name>
    <dbReference type="NCBI Taxonomy" id="2182425"/>
    <lineage>
        <taxon>Bacteria</taxon>
        <taxon>Pseudomonadati</taxon>
        <taxon>Pseudomonadota</taxon>
        <taxon>Alphaproteobacteria</taxon>
        <taxon>Hyphomicrobiales</taxon>
        <taxon>Rhizobiaceae</taxon>
        <taxon>Metarhizobium</taxon>
    </lineage>
</organism>
<dbReference type="Proteomes" id="UP000245252">
    <property type="component" value="Unassembled WGS sequence"/>
</dbReference>
<dbReference type="OrthoDB" id="6402248at2"/>
<name>A0A2U2DKQ0_9HYPH</name>
<dbReference type="InterPro" id="IPR025365">
    <property type="entry name" value="DUF4269"/>
</dbReference>
<evidence type="ECO:0000313" key="1">
    <source>
        <dbReference type="EMBL" id="PWE53889.1"/>
    </source>
</evidence>
<gene>
    <name evidence="1" type="ORF">DEM27_23515</name>
</gene>
<protein>
    <submittedName>
        <fullName evidence="1">DUF4269 domain-containing protein</fullName>
    </submittedName>
</protein>
<evidence type="ECO:0000313" key="2">
    <source>
        <dbReference type="Proteomes" id="UP000245252"/>
    </source>
</evidence>
<sequence length="176" mass="19022">MISLQQITTYQDAVRRADLAGKLGGLDWCVAGTPPLGLALEGSDIDILCHVRDYDEFAGLIWRGFSNFEGFSIRQWAKAPHAVVATFHCAGWPFEIFGEKRPLRAQAGWRHYEVERRLLALGGVALHAKVMAARRGGLKTEPAFAAVLGLAGDPYAAVLDLFDADDTTLAALIAAG</sequence>
<dbReference type="AlphaFoldDB" id="A0A2U2DKQ0"/>
<proteinExistence type="predicted"/>
<dbReference type="Pfam" id="PF14091">
    <property type="entry name" value="DUF4269"/>
    <property type="match status" value="1"/>
</dbReference>
<reference evidence="1 2" key="1">
    <citation type="submission" date="2018-05" db="EMBL/GenBank/DDBJ databases">
        <title>The draft genome of strain NS-104.</title>
        <authorList>
            <person name="Hang P."/>
            <person name="Jiang J."/>
        </authorList>
    </citation>
    <scope>NUCLEOTIDE SEQUENCE [LARGE SCALE GENOMIC DNA]</scope>
    <source>
        <strain evidence="1 2">NS-104</strain>
    </source>
</reference>
<keyword evidence="2" id="KW-1185">Reference proteome</keyword>
<dbReference type="EMBL" id="QFBC01000013">
    <property type="protein sequence ID" value="PWE53889.1"/>
    <property type="molecule type" value="Genomic_DNA"/>
</dbReference>
<accession>A0A2U2DKQ0</accession>